<reference evidence="1" key="1">
    <citation type="submission" date="2018-11" db="EMBL/GenBank/DDBJ databases">
        <authorList>
            <consortium name="Pathogen Informatics"/>
        </authorList>
    </citation>
    <scope>NUCLEOTIDE SEQUENCE</scope>
</reference>
<sequence>MRPLCCVQCLCKCGHHRFITISLDHTHMRIASSLCSPYPYSSSRRYCIANAQPCPHSSARPWQSNVVGHLHFSTESRQLSRVSEQPYTYCSPARLLN</sequence>
<organism evidence="1 2">
    <name type="scientific">Protopolystoma xenopodis</name>
    <dbReference type="NCBI Taxonomy" id="117903"/>
    <lineage>
        <taxon>Eukaryota</taxon>
        <taxon>Metazoa</taxon>
        <taxon>Spiralia</taxon>
        <taxon>Lophotrochozoa</taxon>
        <taxon>Platyhelminthes</taxon>
        <taxon>Monogenea</taxon>
        <taxon>Polyopisthocotylea</taxon>
        <taxon>Polystomatidea</taxon>
        <taxon>Polystomatidae</taxon>
        <taxon>Protopolystoma</taxon>
    </lineage>
</organism>
<dbReference type="AlphaFoldDB" id="A0A448WZ07"/>
<dbReference type="Proteomes" id="UP000784294">
    <property type="component" value="Unassembled WGS sequence"/>
</dbReference>
<dbReference type="EMBL" id="CAAALY010063310">
    <property type="protein sequence ID" value="VEL23689.1"/>
    <property type="molecule type" value="Genomic_DNA"/>
</dbReference>
<accession>A0A448WZ07</accession>
<comment type="caution">
    <text evidence="1">The sequence shown here is derived from an EMBL/GenBank/DDBJ whole genome shotgun (WGS) entry which is preliminary data.</text>
</comment>
<gene>
    <name evidence="1" type="ORF">PXEA_LOCUS17129</name>
</gene>
<name>A0A448WZ07_9PLAT</name>
<protein>
    <submittedName>
        <fullName evidence="1">Uncharacterized protein</fullName>
    </submittedName>
</protein>
<evidence type="ECO:0000313" key="1">
    <source>
        <dbReference type="EMBL" id="VEL23689.1"/>
    </source>
</evidence>
<proteinExistence type="predicted"/>
<evidence type="ECO:0000313" key="2">
    <source>
        <dbReference type="Proteomes" id="UP000784294"/>
    </source>
</evidence>
<keyword evidence="2" id="KW-1185">Reference proteome</keyword>